<dbReference type="PANTHER" id="PTHR19302:SF27">
    <property type="entry name" value="GAMMA-TUBULIN COMPLEX COMPONENT 4"/>
    <property type="match status" value="1"/>
</dbReference>
<organism evidence="9 10">
    <name type="scientific">Clunio marinus</name>
    <dbReference type="NCBI Taxonomy" id="568069"/>
    <lineage>
        <taxon>Eukaryota</taxon>
        <taxon>Metazoa</taxon>
        <taxon>Ecdysozoa</taxon>
        <taxon>Arthropoda</taxon>
        <taxon>Hexapoda</taxon>
        <taxon>Insecta</taxon>
        <taxon>Pterygota</taxon>
        <taxon>Neoptera</taxon>
        <taxon>Endopterygota</taxon>
        <taxon>Diptera</taxon>
        <taxon>Nematocera</taxon>
        <taxon>Chironomoidea</taxon>
        <taxon>Chironomidae</taxon>
        <taxon>Clunio</taxon>
    </lineage>
</organism>
<dbReference type="GO" id="GO:0007020">
    <property type="term" value="P:microtubule nucleation"/>
    <property type="evidence" value="ECO:0007669"/>
    <property type="project" value="InterPro"/>
</dbReference>
<dbReference type="STRING" id="568069.A0A1J1I5S3"/>
<dbReference type="OrthoDB" id="78652at2759"/>
<keyword evidence="4 6" id="KW-0493">Microtubule</keyword>
<evidence type="ECO:0000256" key="2">
    <source>
        <dbReference type="ARBA" id="ARBA00010337"/>
    </source>
</evidence>
<dbReference type="GO" id="GO:0005874">
    <property type="term" value="C:microtubule"/>
    <property type="evidence" value="ECO:0007669"/>
    <property type="project" value="UniProtKB-KW"/>
</dbReference>
<evidence type="ECO:0000313" key="10">
    <source>
        <dbReference type="Proteomes" id="UP000183832"/>
    </source>
</evidence>
<dbReference type="Proteomes" id="UP000183832">
    <property type="component" value="Unassembled WGS sequence"/>
</dbReference>
<gene>
    <name evidence="9" type="ORF">CLUMA_CG008423</name>
</gene>
<dbReference type="PANTHER" id="PTHR19302">
    <property type="entry name" value="GAMMA TUBULIN COMPLEX PROTEIN"/>
    <property type="match status" value="1"/>
</dbReference>
<comment type="similarity">
    <text evidence="2 6">Belongs to the TUBGCP family.</text>
</comment>
<dbReference type="GO" id="GO:0051321">
    <property type="term" value="P:meiotic cell cycle"/>
    <property type="evidence" value="ECO:0007669"/>
    <property type="project" value="TreeGrafter"/>
</dbReference>
<evidence type="ECO:0000256" key="5">
    <source>
        <dbReference type="ARBA" id="ARBA00023212"/>
    </source>
</evidence>
<dbReference type="InterPro" id="IPR041470">
    <property type="entry name" value="GCP_N"/>
</dbReference>
<dbReference type="GO" id="GO:0000930">
    <property type="term" value="C:gamma-tubulin complex"/>
    <property type="evidence" value="ECO:0007669"/>
    <property type="project" value="TreeGrafter"/>
</dbReference>
<dbReference type="EMBL" id="CVRI01000040">
    <property type="protein sequence ID" value="CRK94932.1"/>
    <property type="molecule type" value="Genomic_DNA"/>
</dbReference>
<feature type="domain" description="Gamma tubulin complex component protein N-terminal" evidence="8">
    <location>
        <begin position="4"/>
        <end position="340"/>
    </location>
</feature>
<evidence type="ECO:0000259" key="8">
    <source>
        <dbReference type="Pfam" id="PF17681"/>
    </source>
</evidence>
<dbReference type="AlphaFoldDB" id="A0A1J1I5S3"/>
<name>A0A1J1I5S3_9DIPT</name>
<keyword evidence="5 6" id="KW-0206">Cytoskeleton</keyword>
<evidence type="ECO:0000256" key="6">
    <source>
        <dbReference type="RuleBase" id="RU363050"/>
    </source>
</evidence>
<dbReference type="GO" id="GO:0043015">
    <property type="term" value="F:gamma-tubulin binding"/>
    <property type="evidence" value="ECO:0007669"/>
    <property type="project" value="InterPro"/>
</dbReference>
<dbReference type="Pfam" id="PF17681">
    <property type="entry name" value="GCP_N_terminal"/>
    <property type="match status" value="1"/>
</dbReference>
<reference evidence="9 10" key="1">
    <citation type="submission" date="2015-04" db="EMBL/GenBank/DDBJ databases">
        <authorList>
            <person name="Syromyatnikov M.Y."/>
            <person name="Popov V.N."/>
        </authorList>
    </citation>
    <scope>NUCLEOTIDE SEQUENCE [LARGE SCALE GENOMIC DNA]</scope>
</reference>
<evidence type="ECO:0000313" key="9">
    <source>
        <dbReference type="EMBL" id="CRK94932.1"/>
    </source>
</evidence>
<dbReference type="GO" id="GO:0031122">
    <property type="term" value="P:cytoplasmic microtubule organization"/>
    <property type="evidence" value="ECO:0007669"/>
    <property type="project" value="TreeGrafter"/>
</dbReference>
<dbReference type="Pfam" id="PF04130">
    <property type="entry name" value="GCP_C_terminal"/>
    <property type="match status" value="1"/>
</dbReference>
<dbReference type="GO" id="GO:0051011">
    <property type="term" value="F:microtubule minus-end binding"/>
    <property type="evidence" value="ECO:0007669"/>
    <property type="project" value="TreeGrafter"/>
</dbReference>
<dbReference type="GO" id="GO:0000922">
    <property type="term" value="C:spindle pole"/>
    <property type="evidence" value="ECO:0007669"/>
    <property type="project" value="InterPro"/>
</dbReference>
<feature type="domain" description="Gamma tubulin complex component C-terminal" evidence="7">
    <location>
        <begin position="346"/>
        <end position="652"/>
    </location>
</feature>
<dbReference type="InterPro" id="IPR040457">
    <property type="entry name" value="GCP_C"/>
</dbReference>
<evidence type="ECO:0000256" key="1">
    <source>
        <dbReference type="ARBA" id="ARBA00004267"/>
    </source>
</evidence>
<protein>
    <recommendedName>
        <fullName evidence="6">Gamma-tubulin complex component</fullName>
    </recommendedName>
</protein>
<comment type="subcellular location">
    <subcellularLocation>
        <location evidence="1 6">Cytoplasm</location>
        <location evidence="1 6">Cytoskeleton</location>
        <location evidence="1 6">Microtubule organizing center</location>
    </subcellularLocation>
</comment>
<proteinExistence type="inferred from homology"/>
<evidence type="ECO:0000259" key="7">
    <source>
        <dbReference type="Pfam" id="PF04130"/>
    </source>
</evidence>
<dbReference type="GO" id="GO:0000278">
    <property type="term" value="P:mitotic cell cycle"/>
    <property type="evidence" value="ECO:0007669"/>
    <property type="project" value="TreeGrafter"/>
</dbReference>
<keyword evidence="3 6" id="KW-0963">Cytoplasm</keyword>
<dbReference type="InterPro" id="IPR007259">
    <property type="entry name" value="GCP"/>
</dbReference>
<sequence>MIHDIILSLLSDKESKVIKDLMTLEISSNFIHPAEMKTLKDISKISNFYREIKKFISQYSTCANENSRITLEIEANPLPPGFYLQAFANGLEDAMEFYNDTVMDLEKKFLRKPTLSLMFIFHELEKFRPLFEFAIRFINGLKSQRLFGCQILQYLQDHAMHGDSSIMKFVQIIQKSVYMVFIQQLCQWVMYGKFVDIYGEFFICHIEENHDKHPTLNTQYSATTFHSSEPSINLDLWHYEINYEMLPIYFPKSWAEKVLFIGQTVLMFNSDARETEKNMPAESSEFIDAPEKHTVWGDREQILFGKFHILQDIDKLTVLTFEKIVDEIKLCVTEHLSDITVIEADLVKQLKLIKDFYLLGRGELFYEFIKALKPLKSKNLGDDNARAINQAFQLAATSVNIIDETELFYFEVIKNNDKSKDENGQSIILEATNFFDSVFLRYKIKWPLHLLFSPKVLEHYNELFRFLIRIKKTQHDLHLVWCHHREEKIERSSELLQFRNKLMFIVDNLQYYLQADVLESQFSIMMDKLRETKDFEQIQRAHSCFQANILGHCFLLESAQPMTRSVIGNMSTSTTNPVFDILDKILCLTDEFTAFTYIVSNPMCEIDRQTFYIFEDTFSEQVSSLLKLLSSLQTSAQPLAQLLLRLDFNYWFSTEIESKNNVQKY</sequence>
<dbReference type="GO" id="GO:0051225">
    <property type="term" value="P:spindle assembly"/>
    <property type="evidence" value="ECO:0007669"/>
    <property type="project" value="TreeGrafter"/>
</dbReference>
<evidence type="ECO:0000256" key="4">
    <source>
        <dbReference type="ARBA" id="ARBA00022701"/>
    </source>
</evidence>
<accession>A0A1J1I5S3</accession>
<dbReference type="InterPro" id="IPR042241">
    <property type="entry name" value="GCP_C_sf"/>
</dbReference>
<evidence type="ECO:0000256" key="3">
    <source>
        <dbReference type="ARBA" id="ARBA00022490"/>
    </source>
</evidence>
<dbReference type="Gene3D" id="1.20.120.1900">
    <property type="entry name" value="Gamma-tubulin complex, C-terminal domain"/>
    <property type="match status" value="1"/>
</dbReference>
<keyword evidence="10" id="KW-1185">Reference proteome</keyword>